<dbReference type="GeneID" id="87596823"/>
<dbReference type="Pfam" id="PF00912">
    <property type="entry name" value="Transgly"/>
    <property type="match status" value="1"/>
</dbReference>
<name>A0A0M0KM87_ALKHA</name>
<organism evidence="19">
    <name type="scientific">Halalkalibacterium halodurans</name>
    <name type="common">Bacillus halodurans</name>
    <dbReference type="NCBI Taxonomy" id="86665"/>
    <lineage>
        <taxon>Bacteria</taxon>
        <taxon>Bacillati</taxon>
        <taxon>Bacillota</taxon>
        <taxon>Bacilli</taxon>
        <taxon>Bacillales</taxon>
        <taxon>Bacillaceae</taxon>
        <taxon>Halalkalibacterium (ex Joshi et al. 2022)</taxon>
    </lineage>
</organism>
<dbReference type="GO" id="GO:0030288">
    <property type="term" value="C:outer membrane-bounded periplasmic space"/>
    <property type="evidence" value="ECO:0007669"/>
    <property type="project" value="TreeGrafter"/>
</dbReference>
<comment type="similarity">
    <text evidence="1">In the C-terminal section; belongs to the transpeptidase family.</text>
</comment>
<evidence type="ECO:0000256" key="5">
    <source>
        <dbReference type="ARBA" id="ARBA00022670"/>
    </source>
</evidence>
<evidence type="ECO:0000256" key="1">
    <source>
        <dbReference type="ARBA" id="ARBA00007090"/>
    </source>
</evidence>
<dbReference type="InterPro" id="IPR036950">
    <property type="entry name" value="PBP_transglycosylase"/>
</dbReference>
<comment type="catalytic activity">
    <reaction evidence="17">
        <text>[GlcNAc-(1-&gt;4)-Mur2Ac(oyl-L-Ala-gamma-D-Glu-L-Lys-D-Ala-D-Ala)](n)-di-trans,octa-cis-undecaprenyl diphosphate + beta-D-GlcNAc-(1-&gt;4)-Mur2Ac(oyl-L-Ala-gamma-D-Glu-L-Lys-D-Ala-D-Ala)-di-trans,octa-cis-undecaprenyl diphosphate = [GlcNAc-(1-&gt;4)-Mur2Ac(oyl-L-Ala-gamma-D-Glu-L-Lys-D-Ala-D-Ala)](n+1)-di-trans,octa-cis-undecaprenyl diphosphate + di-trans,octa-cis-undecaprenyl diphosphate + H(+)</text>
        <dbReference type="Rhea" id="RHEA:23708"/>
        <dbReference type="Rhea" id="RHEA-COMP:9602"/>
        <dbReference type="Rhea" id="RHEA-COMP:9603"/>
        <dbReference type="ChEBI" id="CHEBI:15378"/>
        <dbReference type="ChEBI" id="CHEBI:58405"/>
        <dbReference type="ChEBI" id="CHEBI:60033"/>
        <dbReference type="ChEBI" id="CHEBI:78435"/>
        <dbReference type="EC" id="2.4.99.28"/>
    </reaction>
</comment>
<dbReference type="PANTHER" id="PTHR32282:SF32">
    <property type="entry name" value="PENICILLIN-BINDING PROTEIN 2A"/>
    <property type="match status" value="1"/>
</dbReference>
<keyword evidence="11" id="KW-0573">Peptidoglycan synthesis</keyword>
<dbReference type="FunFam" id="1.10.3810.10:FF:000001">
    <property type="entry name" value="Penicillin-binding protein 1A"/>
    <property type="match status" value="1"/>
</dbReference>
<evidence type="ECO:0000313" key="19">
    <source>
        <dbReference type="EMBL" id="KOO39732.1"/>
    </source>
</evidence>
<keyword evidence="14" id="KW-0511">Multifunctional enzyme</keyword>
<dbReference type="PATRIC" id="fig|136160.3.peg.3124"/>
<dbReference type="GO" id="GO:0008955">
    <property type="term" value="F:peptidoglycan glycosyltransferase activity"/>
    <property type="evidence" value="ECO:0007669"/>
    <property type="project" value="UniProtKB-EC"/>
</dbReference>
<evidence type="ECO:0000256" key="11">
    <source>
        <dbReference type="ARBA" id="ARBA00022984"/>
    </source>
</evidence>
<evidence type="ECO:0000256" key="17">
    <source>
        <dbReference type="ARBA" id="ARBA00049902"/>
    </source>
</evidence>
<dbReference type="GO" id="GO:0009002">
    <property type="term" value="F:serine-type D-Ala-D-Ala carboxypeptidase activity"/>
    <property type="evidence" value="ECO:0007669"/>
    <property type="project" value="UniProtKB-EC"/>
</dbReference>
<dbReference type="AlphaFoldDB" id="A0A0M0KM87"/>
<sequence length="719" mass="80475">MLRKLAGTALLILSSLLFGLIIYLIIIYAGQYVIDEEKLVMNATTTLVDTKGNVVSRLFIEDREPVSILDVPDHVKHAFIAIEDARFHDHQGIDFRAIGRALYRDMLAGEKLEGGSTITQQLVKNAFLDHEKTWLRKTKEVLIAMNLERRYSKSAILEFYLNQIYFGHGAYGIQSAANLYFDKDVSDLTVEEGAVLAGLAKAPTIYSPIIDLERSKQRRDLVLTVMQRQGFITAEEAVRAKGRLIQLDVNEPAEEEAYLTYIDMVIDEAESQYHLSHQEFMTGGYTVVVPIDQALQEVAFTLIHEKKYYPKGNEDAQSAFVLLDARTGGVLAVQGGKDYVRRGLNRVNVPRQPGSTFKPLAVFAPALEEGRAEPYSLLRDELRTYDGYEPHNFGDEYEEEVTLYDAITQSKNAPAVWLLNELGIPTAKQYLQRQGFQLDDEGLAIALGGLQDGVTPLELASAYQVFANGGKKREPYFIEAIYNREGEKMAEVDRTETQVYSPQTAWSMTRMLESVVREGTGTSAQGIGALAGKTGTTSFPEVEGATMDAWFAGYTPEAVGTVWMGYDITSTESYLKGGSRYSAKLFRDILSEATPQLRATNFSKPDDVEELNPPVRLVDIDDLKATFAMGGTGLMSIKLEWSGSEDERLHYYIYERRGAERTYVGRTEGTDQYYIPAINAFSMNDYQVVPYDPTTKRKGEPSNIAEVEFRFGFHESVGD</sequence>
<evidence type="ECO:0000256" key="7">
    <source>
        <dbReference type="ARBA" id="ARBA00022679"/>
    </source>
</evidence>
<evidence type="ECO:0000256" key="9">
    <source>
        <dbReference type="ARBA" id="ARBA00022801"/>
    </source>
</evidence>
<evidence type="ECO:0000256" key="14">
    <source>
        <dbReference type="ARBA" id="ARBA00023268"/>
    </source>
</evidence>
<dbReference type="Gene3D" id="1.10.3810.10">
    <property type="entry name" value="Biosynthetic peptidoglycan transglycosylase-like"/>
    <property type="match status" value="1"/>
</dbReference>
<evidence type="ECO:0000256" key="16">
    <source>
        <dbReference type="ARBA" id="ARBA00034000"/>
    </source>
</evidence>
<dbReference type="NCBIfam" id="TIGR02074">
    <property type="entry name" value="PBP_1a_fam"/>
    <property type="match status" value="1"/>
</dbReference>
<evidence type="ECO:0000256" key="10">
    <source>
        <dbReference type="ARBA" id="ARBA00022960"/>
    </source>
</evidence>
<dbReference type="GO" id="GO:0008658">
    <property type="term" value="F:penicillin binding"/>
    <property type="evidence" value="ECO:0007669"/>
    <property type="project" value="InterPro"/>
</dbReference>
<dbReference type="GO" id="GO:0009252">
    <property type="term" value="P:peptidoglycan biosynthetic process"/>
    <property type="evidence" value="ECO:0007669"/>
    <property type="project" value="UniProtKB-KW"/>
</dbReference>
<dbReference type="PROSITE" id="PS50053">
    <property type="entry name" value="UBIQUITIN_2"/>
    <property type="match status" value="1"/>
</dbReference>
<feature type="domain" description="Ubiquitin-like" evidence="18">
    <location>
        <begin position="378"/>
        <end position="455"/>
    </location>
</feature>
<reference evidence="19" key="1">
    <citation type="submission" date="2015-08" db="EMBL/GenBank/DDBJ databases">
        <title>Complete DNA Sequence of Pseudomonas syringae pv. actinidiae, the Causal Agent of Kiwifruit Canker Disease.</title>
        <authorList>
            <person name="Rikkerink E.H.A."/>
            <person name="Fineran P.C."/>
        </authorList>
    </citation>
    <scope>NUCLEOTIDE SEQUENCE</scope>
    <source>
        <strain evidence="19">DSM 13666</strain>
    </source>
</reference>
<dbReference type="GO" id="GO:0006508">
    <property type="term" value="P:proteolysis"/>
    <property type="evidence" value="ECO:0007669"/>
    <property type="project" value="UniProtKB-KW"/>
</dbReference>
<evidence type="ECO:0000256" key="3">
    <source>
        <dbReference type="ARBA" id="ARBA00022475"/>
    </source>
</evidence>
<keyword evidence="10" id="KW-0133">Cell shape</keyword>
<comment type="similarity">
    <text evidence="2">In the N-terminal section; belongs to the glycosyltransferase 51 family.</text>
</comment>
<gene>
    <name evidence="19" type="ORF">AMD02_13405</name>
</gene>
<dbReference type="InterPro" id="IPR050396">
    <property type="entry name" value="Glycosyltr_51/Transpeptidase"/>
</dbReference>
<keyword evidence="4" id="KW-0121">Carboxypeptidase</keyword>
<dbReference type="SUPFAM" id="SSF53955">
    <property type="entry name" value="Lysozyme-like"/>
    <property type="match status" value="1"/>
</dbReference>
<dbReference type="SUPFAM" id="SSF56601">
    <property type="entry name" value="beta-lactamase/transpeptidase-like"/>
    <property type="match status" value="1"/>
</dbReference>
<evidence type="ECO:0000256" key="4">
    <source>
        <dbReference type="ARBA" id="ARBA00022645"/>
    </source>
</evidence>
<dbReference type="InterPro" id="IPR023346">
    <property type="entry name" value="Lysozyme-like_dom_sf"/>
</dbReference>
<dbReference type="InterPro" id="IPR001264">
    <property type="entry name" value="Glyco_trans_51"/>
</dbReference>
<evidence type="ECO:0000259" key="18">
    <source>
        <dbReference type="PROSITE" id="PS50053"/>
    </source>
</evidence>
<evidence type="ECO:0000256" key="13">
    <source>
        <dbReference type="ARBA" id="ARBA00023136"/>
    </source>
</evidence>
<keyword evidence="15" id="KW-0961">Cell wall biogenesis/degradation</keyword>
<dbReference type="GO" id="GO:0071555">
    <property type="term" value="P:cell wall organization"/>
    <property type="evidence" value="ECO:0007669"/>
    <property type="project" value="UniProtKB-KW"/>
</dbReference>
<dbReference type="GO" id="GO:0008360">
    <property type="term" value="P:regulation of cell shape"/>
    <property type="evidence" value="ECO:0007669"/>
    <property type="project" value="UniProtKB-KW"/>
</dbReference>
<comment type="caution">
    <text evidence="19">The sequence shown here is derived from an EMBL/GenBank/DDBJ whole genome shotgun (WGS) entry which is preliminary data.</text>
</comment>
<evidence type="ECO:0000256" key="15">
    <source>
        <dbReference type="ARBA" id="ARBA00023316"/>
    </source>
</evidence>
<proteinExistence type="inferred from homology"/>
<dbReference type="InterPro" id="IPR001460">
    <property type="entry name" value="PCN-bd_Tpept"/>
</dbReference>
<dbReference type="InterPro" id="IPR012338">
    <property type="entry name" value="Beta-lactam/transpept-like"/>
</dbReference>
<dbReference type="RefSeq" id="WP_053431612.1">
    <property type="nucleotide sequence ID" value="NZ_CP040441.1"/>
</dbReference>
<evidence type="ECO:0000256" key="6">
    <source>
        <dbReference type="ARBA" id="ARBA00022676"/>
    </source>
</evidence>
<keyword evidence="6" id="KW-0328">Glycosyltransferase</keyword>
<protein>
    <submittedName>
        <fullName evidence="19">Penicillin-binding protein</fullName>
    </submittedName>
</protein>
<keyword evidence="9" id="KW-0378">Hydrolase</keyword>
<keyword evidence="8" id="KW-0812">Transmembrane</keyword>
<dbReference type="Pfam" id="PF00905">
    <property type="entry name" value="Transpeptidase"/>
    <property type="match status" value="1"/>
</dbReference>
<comment type="catalytic activity">
    <reaction evidence="16">
        <text>Preferential cleavage: (Ac)2-L-Lys-D-Ala-|-D-Ala. Also transpeptidation of peptidyl-alanyl moieties that are N-acyl substituents of D-alanine.</text>
        <dbReference type="EC" id="3.4.16.4"/>
    </reaction>
</comment>
<accession>A0A0M0KM87</accession>
<keyword evidence="7" id="KW-0808">Transferase</keyword>
<evidence type="ECO:0000256" key="2">
    <source>
        <dbReference type="ARBA" id="ARBA00007739"/>
    </source>
</evidence>
<evidence type="ECO:0000256" key="12">
    <source>
        <dbReference type="ARBA" id="ARBA00022989"/>
    </source>
</evidence>
<keyword evidence="5" id="KW-0645">Protease</keyword>
<dbReference type="Gene3D" id="3.40.710.10">
    <property type="entry name" value="DD-peptidase/beta-lactamase superfamily"/>
    <property type="match status" value="1"/>
</dbReference>
<evidence type="ECO:0000256" key="8">
    <source>
        <dbReference type="ARBA" id="ARBA00022692"/>
    </source>
</evidence>
<dbReference type="PANTHER" id="PTHR32282">
    <property type="entry name" value="BINDING PROTEIN TRANSPEPTIDASE, PUTATIVE-RELATED"/>
    <property type="match status" value="1"/>
</dbReference>
<dbReference type="InterPro" id="IPR000626">
    <property type="entry name" value="Ubiquitin-like_dom"/>
</dbReference>
<keyword evidence="3" id="KW-1003">Cell membrane</keyword>
<keyword evidence="13" id="KW-0472">Membrane</keyword>
<keyword evidence="12" id="KW-1133">Transmembrane helix</keyword>
<dbReference type="EMBL" id="LILD01000001">
    <property type="protein sequence ID" value="KOO39732.1"/>
    <property type="molecule type" value="Genomic_DNA"/>
</dbReference>